<dbReference type="InterPro" id="IPR049730">
    <property type="entry name" value="SNF2/RAD54-like_C"/>
</dbReference>
<reference evidence="15" key="1">
    <citation type="journal article" date="2016" name="Nat. Biotechnol.">
        <title>Sequencing wild and cultivated cassava and related species reveals extensive interspecific hybridization and genetic diversity.</title>
        <authorList>
            <person name="Bredeson J.V."/>
            <person name="Lyons J.B."/>
            <person name="Prochnik S.E."/>
            <person name="Wu G.A."/>
            <person name="Ha C.M."/>
            <person name="Edsinger-Gonzales E."/>
            <person name="Grimwood J."/>
            <person name="Schmutz J."/>
            <person name="Rabbi I.Y."/>
            <person name="Egesi C."/>
            <person name="Nauluvula P."/>
            <person name="Lebot V."/>
            <person name="Ndunguru J."/>
            <person name="Mkamilo G."/>
            <person name="Bart R.S."/>
            <person name="Setter T.L."/>
            <person name="Gleadow R.M."/>
            <person name="Kulakow P."/>
            <person name="Ferguson M.E."/>
            <person name="Rounsley S."/>
            <person name="Rokhsar D.S."/>
        </authorList>
    </citation>
    <scope>NUCLEOTIDE SEQUENCE [LARGE SCALE GENOMIC DNA]</scope>
    <source>
        <strain evidence="15">cv. AM560-2</strain>
    </source>
</reference>
<dbReference type="InterPro" id="IPR017907">
    <property type="entry name" value="Znf_RING_CS"/>
</dbReference>
<accession>A0A2C9UUH7</accession>
<dbReference type="PANTHER" id="PTHR45626">
    <property type="entry name" value="TRANSCRIPTION TERMINATION FACTOR 2-RELATED"/>
    <property type="match status" value="1"/>
</dbReference>
<dbReference type="GO" id="GO:0008094">
    <property type="term" value="F:ATP-dependent activity, acting on DNA"/>
    <property type="evidence" value="ECO:0000318"/>
    <property type="project" value="GO_Central"/>
</dbReference>
<dbReference type="PROSITE" id="PS00518">
    <property type="entry name" value="ZF_RING_1"/>
    <property type="match status" value="1"/>
</dbReference>
<dbReference type="GO" id="GO:0016787">
    <property type="term" value="F:hydrolase activity"/>
    <property type="evidence" value="ECO:0007669"/>
    <property type="project" value="UniProtKB-KW"/>
</dbReference>
<dbReference type="PROSITE" id="PS51192">
    <property type="entry name" value="HELICASE_ATP_BIND_1"/>
    <property type="match status" value="1"/>
</dbReference>
<dbReference type="GO" id="GO:0008270">
    <property type="term" value="F:zinc ion binding"/>
    <property type="evidence" value="ECO:0007669"/>
    <property type="project" value="UniProtKB-KW"/>
</dbReference>
<dbReference type="InterPro" id="IPR027417">
    <property type="entry name" value="P-loop_NTPase"/>
</dbReference>
<keyword evidence="3" id="KW-0547">Nucleotide-binding</keyword>
<feature type="region of interest" description="Disordered" evidence="10">
    <location>
        <begin position="365"/>
        <end position="394"/>
    </location>
</feature>
<evidence type="ECO:0000256" key="9">
    <source>
        <dbReference type="PROSITE-ProRule" id="PRU00175"/>
    </source>
</evidence>
<evidence type="ECO:0008006" key="16">
    <source>
        <dbReference type="Google" id="ProtNLM"/>
    </source>
</evidence>
<dbReference type="GO" id="GO:0140096">
    <property type="term" value="F:catalytic activity, acting on a protein"/>
    <property type="evidence" value="ECO:0007669"/>
    <property type="project" value="UniProtKB-ARBA"/>
</dbReference>
<keyword evidence="6" id="KW-0347">Helicase</keyword>
<dbReference type="GO" id="GO:0004386">
    <property type="term" value="F:helicase activity"/>
    <property type="evidence" value="ECO:0007669"/>
    <property type="project" value="UniProtKB-KW"/>
</dbReference>
<evidence type="ECO:0000256" key="2">
    <source>
        <dbReference type="ARBA" id="ARBA00022723"/>
    </source>
</evidence>
<dbReference type="SMART" id="SM00487">
    <property type="entry name" value="DEXDc"/>
    <property type="match status" value="1"/>
</dbReference>
<protein>
    <recommendedName>
        <fullName evidence="16">DNA repair protein RAD16</fullName>
    </recommendedName>
</protein>
<feature type="compositionally biased region" description="Basic residues" evidence="10">
    <location>
        <begin position="1"/>
        <end position="10"/>
    </location>
</feature>
<evidence type="ECO:0000256" key="3">
    <source>
        <dbReference type="ARBA" id="ARBA00022741"/>
    </source>
</evidence>
<feature type="region of interest" description="Disordered" evidence="10">
    <location>
        <begin position="1"/>
        <end position="39"/>
    </location>
</feature>
<evidence type="ECO:0000256" key="6">
    <source>
        <dbReference type="ARBA" id="ARBA00022806"/>
    </source>
</evidence>
<evidence type="ECO:0000256" key="4">
    <source>
        <dbReference type="ARBA" id="ARBA00022771"/>
    </source>
</evidence>
<organism evidence="14 15">
    <name type="scientific">Manihot esculenta</name>
    <name type="common">Cassava</name>
    <name type="synonym">Jatropha manihot</name>
    <dbReference type="NCBI Taxonomy" id="3983"/>
    <lineage>
        <taxon>Eukaryota</taxon>
        <taxon>Viridiplantae</taxon>
        <taxon>Streptophyta</taxon>
        <taxon>Embryophyta</taxon>
        <taxon>Tracheophyta</taxon>
        <taxon>Spermatophyta</taxon>
        <taxon>Magnoliopsida</taxon>
        <taxon>eudicotyledons</taxon>
        <taxon>Gunneridae</taxon>
        <taxon>Pentapetalae</taxon>
        <taxon>rosids</taxon>
        <taxon>fabids</taxon>
        <taxon>Malpighiales</taxon>
        <taxon>Euphorbiaceae</taxon>
        <taxon>Crotonoideae</taxon>
        <taxon>Manihoteae</taxon>
        <taxon>Manihot</taxon>
    </lineage>
</organism>
<feature type="domain" description="Helicase ATP-binding" evidence="12">
    <location>
        <begin position="206"/>
        <end position="495"/>
    </location>
</feature>
<comment type="caution">
    <text evidence="14">The sequence shown here is derived from an EMBL/GenBank/DDBJ whole genome shotgun (WGS) entry which is preliminary data.</text>
</comment>
<dbReference type="PANTHER" id="PTHR45626:SF12">
    <property type="entry name" value="DNA REPAIR PROTEIN RAD16"/>
    <property type="match status" value="1"/>
</dbReference>
<dbReference type="Gene3D" id="3.40.50.10810">
    <property type="entry name" value="Tandem AAA-ATPase domain"/>
    <property type="match status" value="2"/>
</dbReference>
<evidence type="ECO:0000256" key="10">
    <source>
        <dbReference type="SAM" id="MobiDB-lite"/>
    </source>
</evidence>
<dbReference type="InterPro" id="IPR050628">
    <property type="entry name" value="SNF2_RAD54_helicase_TF"/>
</dbReference>
<dbReference type="PROSITE" id="PS50089">
    <property type="entry name" value="ZF_RING_2"/>
    <property type="match status" value="1"/>
</dbReference>
<feature type="compositionally biased region" description="Basic and acidic residues" evidence="10">
    <location>
        <begin position="382"/>
        <end position="394"/>
    </location>
</feature>
<evidence type="ECO:0000256" key="8">
    <source>
        <dbReference type="ARBA" id="ARBA00022840"/>
    </source>
</evidence>
<dbReference type="SMART" id="SM00490">
    <property type="entry name" value="HELICc"/>
    <property type="match status" value="1"/>
</dbReference>
<dbReference type="SUPFAM" id="SSF52540">
    <property type="entry name" value="P-loop containing nucleoside triphosphate hydrolases"/>
    <property type="match status" value="2"/>
</dbReference>
<dbReference type="PROSITE" id="PS51194">
    <property type="entry name" value="HELICASE_CTER"/>
    <property type="match status" value="1"/>
</dbReference>
<evidence type="ECO:0000259" key="13">
    <source>
        <dbReference type="PROSITE" id="PS51194"/>
    </source>
</evidence>
<dbReference type="OrthoDB" id="448448at2759"/>
<dbReference type="InterPro" id="IPR038718">
    <property type="entry name" value="SNF2-like_sf"/>
</dbReference>
<dbReference type="CDD" id="cd18793">
    <property type="entry name" value="SF2_C_SNF"/>
    <property type="match status" value="1"/>
</dbReference>
<dbReference type="InterPro" id="IPR000330">
    <property type="entry name" value="SNF2_N"/>
</dbReference>
<dbReference type="AlphaFoldDB" id="A0A2C9UUH7"/>
<dbReference type="InterPro" id="IPR014001">
    <property type="entry name" value="Helicase_ATP-bd"/>
</dbReference>
<evidence type="ECO:0000256" key="1">
    <source>
        <dbReference type="ARBA" id="ARBA00008438"/>
    </source>
</evidence>
<dbReference type="Gramene" id="Manes.12G073600.1.v8.1">
    <property type="protein sequence ID" value="Manes.12G073600.1.v8.1.CDS"/>
    <property type="gene ID" value="Manes.12G073600.v8.1"/>
</dbReference>
<dbReference type="CDD" id="cd18008">
    <property type="entry name" value="DEXDc_SHPRH-like"/>
    <property type="match status" value="1"/>
</dbReference>
<dbReference type="Pfam" id="PF13445">
    <property type="entry name" value="zf-RING_UBOX"/>
    <property type="match status" value="1"/>
</dbReference>
<evidence type="ECO:0000259" key="11">
    <source>
        <dbReference type="PROSITE" id="PS50089"/>
    </source>
</evidence>
<dbReference type="Proteomes" id="UP000091857">
    <property type="component" value="Chromosome 12"/>
</dbReference>
<evidence type="ECO:0000313" key="15">
    <source>
        <dbReference type="Proteomes" id="UP000091857"/>
    </source>
</evidence>
<dbReference type="Gene3D" id="3.40.50.300">
    <property type="entry name" value="P-loop containing nucleotide triphosphate hydrolases"/>
    <property type="match status" value="1"/>
</dbReference>
<keyword evidence="15" id="KW-1185">Reference proteome</keyword>
<proteinExistence type="inferred from homology"/>
<keyword evidence="5" id="KW-0378">Hydrolase</keyword>
<comment type="similarity">
    <text evidence="1">Belongs to the SNF2/RAD54 helicase family. RAD16 subfamily.</text>
</comment>
<gene>
    <name evidence="14" type="ORF">MANES_12G073600v8</name>
</gene>
<dbReference type="EMBL" id="CM004398">
    <property type="protein sequence ID" value="OAY35114.1"/>
    <property type="molecule type" value="Genomic_DNA"/>
</dbReference>
<evidence type="ECO:0000313" key="14">
    <source>
        <dbReference type="EMBL" id="OAY35114.1"/>
    </source>
</evidence>
<sequence>MELRPRKRISKPSIDDAEQGEHDFFREADGGSPSHGCGSDVELYVLSSHSDDSNSDDECEMVEEVSGKKQKANTKISIDIDDQEDNFLVSMSTRDLDISDYPEPSAEISIGSNSEQLPRAAQVKYVAEKGKRAYRSRRKRDKNRSEPPLMWEIWEEEYDKWIDEHLTDYVDLDHQHGIVNEAVEPPQDLIMPLLRYQKEWLAWSLKQEESETKGGILADEMGMGKTIQAISLVLAKREILQKNQESFGATTLPGSSIDIAGTKPTLVVCPVVAVSQWVSEIDRFTAKGSTKVLVYHGANREKSSKKFSDYDFVITTYSTVEAEFRKYMMPPKEKCPYCGKSFHENKLFIHQKYYCGPDAIRTAKQSKQDRKKLKNGSLASMQKKESGEVKSHEFQDNVMKGARKKKRKQHGVEDDIEAMENLDVEQALRKEKSLLHSVKWDRIILDEAHYVKDRRCNTAKAIFALESSYKWALSGTPLQNRVGELYSLVRFLQIVPYSYYLCKDCDCRTLDYRSSAQCLSCPHSSVRHFCWWNKYISNPIQANGTIDIGKRAMVLLTQKVLRNIVLRRTKKGRAADLALPPRMVMLRRDTLDVKEEDYYQSLYNESQAQFNTYVTAGTVMNNYAHIFDLLTRLRQAVDHPYLVVYSKTAAQKEGNLVYAHNSEQGCGICHEPVEDPVVTACLHVFCKACLLDFSASLGQVSCPTCSKLLTVDLTANAGCGDQTAKTTIKGFKSSSILNRIQLNDFQTSTKIEALREEIRFMVERDGSAKGIVFSQFTSFLDLISYSLHKSGVNCVQLVGSMTLAARDAAIKKFTEDPDCKIFLMSLKAGGVALNLTVASHVFLMDPWWNPAVERQAQDRIHRIGQYKPIRIVRFIIENTIEERILQLQEKKELVFEGTVGGSSDALGKLTEADLRFLFIT</sequence>
<dbReference type="InterPro" id="IPR001650">
    <property type="entry name" value="Helicase_C-like"/>
</dbReference>
<dbReference type="Pfam" id="PF00176">
    <property type="entry name" value="SNF2-rel_dom"/>
    <property type="match status" value="1"/>
</dbReference>
<dbReference type="STRING" id="3983.A0A2C9UUH7"/>
<dbReference type="GO" id="GO:0005524">
    <property type="term" value="F:ATP binding"/>
    <property type="evidence" value="ECO:0007669"/>
    <property type="project" value="UniProtKB-KW"/>
</dbReference>
<dbReference type="SMART" id="SM00184">
    <property type="entry name" value="RING"/>
    <property type="match status" value="1"/>
</dbReference>
<dbReference type="SUPFAM" id="SSF57850">
    <property type="entry name" value="RING/U-box"/>
    <property type="match status" value="1"/>
</dbReference>
<name>A0A2C9UUH7_MANES</name>
<dbReference type="InterPro" id="IPR027370">
    <property type="entry name" value="Znf-RING_euk"/>
</dbReference>
<evidence type="ECO:0000256" key="5">
    <source>
        <dbReference type="ARBA" id="ARBA00022801"/>
    </source>
</evidence>
<dbReference type="Gene3D" id="3.30.40.10">
    <property type="entry name" value="Zinc/RING finger domain, C3HC4 (zinc finger)"/>
    <property type="match status" value="1"/>
</dbReference>
<keyword evidence="7" id="KW-0862">Zinc</keyword>
<feature type="domain" description="RING-type" evidence="11">
    <location>
        <begin position="666"/>
        <end position="706"/>
    </location>
</feature>
<dbReference type="InterPro" id="IPR013083">
    <property type="entry name" value="Znf_RING/FYVE/PHD"/>
</dbReference>
<evidence type="ECO:0000256" key="7">
    <source>
        <dbReference type="ARBA" id="ARBA00022833"/>
    </source>
</evidence>
<feature type="compositionally biased region" description="Basic and acidic residues" evidence="10">
    <location>
        <begin position="19"/>
        <end position="29"/>
    </location>
</feature>
<dbReference type="Pfam" id="PF00271">
    <property type="entry name" value="Helicase_C"/>
    <property type="match status" value="1"/>
</dbReference>
<keyword evidence="8" id="KW-0067">ATP-binding</keyword>
<dbReference type="GO" id="GO:0005634">
    <property type="term" value="C:nucleus"/>
    <property type="evidence" value="ECO:0000318"/>
    <property type="project" value="GO_Central"/>
</dbReference>
<dbReference type="GO" id="GO:0006289">
    <property type="term" value="P:nucleotide-excision repair"/>
    <property type="evidence" value="ECO:0000318"/>
    <property type="project" value="GO_Central"/>
</dbReference>
<evidence type="ECO:0000259" key="12">
    <source>
        <dbReference type="PROSITE" id="PS51192"/>
    </source>
</evidence>
<dbReference type="InterPro" id="IPR001841">
    <property type="entry name" value="Znf_RING"/>
</dbReference>
<keyword evidence="4 9" id="KW-0863">Zinc-finger</keyword>
<keyword evidence="2" id="KW-0479">Metal-binding</keyword>
<feature type="domain" description="Helicase C-terminal" evidence="13">
    <location>
        <begin position="746"/>
        <end position="906"/>
    </location>
</feature>